<evidence type="ECO:0008006" key="3">
    <source>
        <dbReference type="Google" id="ProtNLM"/>
    </source>
</evidence>
<evidence type="ECO:0000313" key="2">
    <source>
        <dbReference type="Proteomes" id="UP000464658"/>
    </source>
</evidence>
<proteinExistence type="predicted"/>
<dbReference type="AlphaFoldDB" id="A0A5S9MDJ7"/>
<reference evidence="1 2" key="1">
    <citation type="submission" date="2019-12" db="EMBL/GenBank/DDBJ databases">
        <title>Full genome sequence of a Bacillus safensis strain isolated from commercially available natto in Indonesia.</title>
        <authorList>
            <person name="Yoshida M."/>
            <person name="Uomi M."/>
            <person name="Waturangi D."/>
            <person name="Ekaputri J.J."/>
            <person name="Setiamarga D.H.E."/>
        </authorList>
    </citation>
    <scope>NUCLEOTIDE SEQUENCE [LARGE SCALE GENOMIC DNA]</scope>
    <source>
        <strain evidence="1 2">IDN1</strain>
    </source>
</reference>
<dbReference type="EMBL" id="AP021906">
    <property type="protein sequence ID" value="BBP90662.1"/>
    <property type="molecule type" value="Genomic_DNA"/>
</dbReference>
<protein>
    <recommendedName>
        <fullName evidence="3">DUF1385 domain-containing protein</fullName>
    </recommendedName>
</protein>
<gene>
    <name evidence="1" type="ORF">BsIDN1_42800</name>
</gene>
<dbReference type="Proteomes" id="UP000464658">
    <property type="component" value="Chromosome"/>
</dbReference>
<name>A0A5S9MDJ7_BACIA</name>
<accession>A0A5S9MDJ7</accession>
<sequence>MKYVQSKTKPPAYGGQAVVEGVMFGGKKNYVTAIRRKDQSIEFLKLPRTSNKQPPFSRKKSPLSGGVLLHLLKQAQTAVST</sequence>
<evidence type="ECO:0000313" key="1">
    <source>
        <dbReference type="EMBL" id="BBP90662.1"/>
    </source>
</evidence>
<organism evidence="1 2">
    <name type="scientific">Bacillus safensis</name>
    <dbReference type="NCBI Taxonomy" id="561879"/>
    <lineage>
        <taxon>Bacteria</taxon>
        <taxon>Bacillati</taxon>
        <taxon>Bacillota</taxon>
        <taxon>Bacilli</taxon>
        <taxon>Bacillales</taxon>
        <taxon>Bacillaceae</taxon>
        <taxon>Bacillus</taxon>
    </lineage>
</organism>